<dbReference type="GO" id="GO:0004497">
    <property type="term" value="F:monooxygenase activity"/>
    <property type="evidence" value="ECO:0007669"/>
    <property type="project" value="UniProtKB-KW"/>
</dbReference>
<evidence type="ECO:0000313" key="3">
    <source>
        <dbReference type="Proteomes" id="UP001165378"/>
    </source>
</evidence>
<feature type="domain" description="ABM" evidence="1">
    <location>
        <begin position="2"/>
        <end position="90"/>
    </location>
</feature>
<organism evidence="2 3">
    <name type="scientific">Yinghuangia soli</name>
    <dbReference type="NCBI Taxonomy" id="2908204"/>
    <lineage>
        <taxon>Bacteria</taxon>
        <taxon>Bacillati</taxon>
        <taxon>Actinomycetota</taxon>
        <taxon>Actinomycetes</taxon>
        <taxon>Kitasatosporales</taxon>
        <taxon>Streptomycetaceae</taxon>
        <taxon>Yinghuangia</taxon>
    </lineage>
</organism>
<dbReference type="AlphaFoldDB" id="A0AA41PVL3"/>
<dbReference type="PROSITE" id="PS51725">
    <property type="entry name" value="ABM"/>
    <property type="match status" value="1"/>
</dbReference>
<dbReference type="EMBL" id="JAKFHA010000002">
    <property type="protein sequence ID" value="MCF2526699.1"/>
    <property type="molecule type" value="Genomic_DNA"/>
</dbReference>
<dbReference type="Pfam" id="PF03992">
    <property type="entry name" value="ABM"/>
    <property type="match status" value="1"/>
</dbReference>
<reference evidence="2" key="1">
    <citation type="submission" date="2022-01" db="EMBL/GenBank/DDBJ databases">
        <title>Genome-Based Taxonomic Classification of the Phylum Actinobacteria.</title>
        <authorList>
            <person name="Gao Y."/>
        </authorList>
    </citation>
    <scope>NUCLEOTIDE SEQUENCE</scope>
    <source>
        <strain evidence="2">KLBMP 8922</strain>
    </source>
</reference>
<dbReference type="Proteomes" id="UP001165378">
    <property type="component" value="Unassembled WGS sequence"/>
</dbReference>
<gene>
    <name evidence="2" type="ORF">LZ495_05620</name>
</gene>
<protein>
    <submittedName>
        <fullName evidence="2">Antibiotic biosynthesis monooxygenase</fullName>
    </submittedName>
</protein>
<accession>A0AA41PVL3</accession>
<name>A0AA41PVL3_9ACTN</name>
<dbReference type="InterPro" id="IPR007138">
    <property type="entry name" value="ABM_dom"/>
</dbReference>
<keyword evidence="2" id="KW-0560">Oxidoreductase</keyword>
<evidence type="ECO:0000259" key="1">
    <source>
        <dbReference type="PROSITE" id="PS51725"/>
    </source>
</evidence>
<dbReference type="InterPro" id="IPR011008">
    <property type="entry name" value="Dimeric_a/b-barrel"/>
</dbReference>
<keyword evidence="2" id="KW-0503">Monooxygenase</keyword>
<comment type="caution">
    <text evidence="2">The sequence shown here is derived from an EMBL/GenBank/DDBJ whole genome shotgun (WGS) entry which is preliminary data.</text>
</comment>
<keyword evidence="3" id="KW-1185">Reference proteome</keyword>
<evidence type="ECO:0000313" key="2">
    <source>
        <dbReference type="EMBL" id="MCF2526699.1"/>
    </source>
</evidence>
<dbReference type="Gene3D" id="3.30.70.100">
    <property type="match status" value="1"/>
</dbReference>
<sequence>MLVISGFLTFRPEDRDEVVQGLLDVSELSRQDPGCVEYWWAEELGKPNTFRFFEAWETEAQFEAHRAMPYEEAFNARYLPKLIGVDANVYSVSERKSALGM</sequence>
<proteinExistence type="predicted"/>
<dbReference type="RefSeq" id="WP_235050837.1">
    <property type="nucleotide sequence ID" value="NZ_JAKFHA010000002.1"/>
</dbReference>
<dbReference type="SUPFAM" id="SSF54909">
    <property type="entry name" value="Dimeric alpha+beta barrel"/>
    <property type="match status" value="1"/>
</dbReference>